<evidence type="ECO:0000256" key="5">
    <source>
        <dbReference type="ARBA" id="ARBA00022989"/>
    </source>
</evidence>
<keyword evidence="6 7" id="KW-0472">Membrane</keyword>
<feature type="domain" description="Glycosyltransferase 2-like" evidence="8">
    <location>
        <begin position="89"/>
        <end position="272"/>
    </location>
</feature>
<dbReference type="KEGG" id="ave:Arcve_0712"/>
<dbReference type="InterPro" id="IPR050321">
    <property type="entry name" value="Glycosyltr_2/OpgH_subfam"/>
</dbReference>
<dbReference type="RefSeq" id="WP_013683403.1">
    <property type="nucleotide sequence ID" value="NC_015320.1"/>
</dbReference>
<dbReference type="InterPro" id="IPR001173">
    <property type="entry name" value="Glyco_trans_2-like"/>
</dbReference>
<keyword evidence="2" id="KW-0328">Glycosyltransferase</keyword>
<keyword evidence="4 7" id="KW-0812">Transmembrane</keyword>
<dbReference type="GeneID" id="10393812"/>
<evidence type="ECO:0000313" key="10">
    <source>
        <dbReference type="Proteomes" id="UP000008136"/>
    </source>
</evidence>
<evidence type="ECO:0000256" key="3">
    <source>
        <dbReference type="ARBA" id="ARBA00022679"/>
    </source>
</evidence>
<evidence type="ECO:0000256" key="7">
    <source>
        <dbReference type="SAM" id="Phobius"/>
    </source>
</evidence>
<dbReference type="InterPro" id="IPR029044">
    <property type="entry name" value="Nucleotide-diphossugar_trans"/>
</dbReference>
<dbReference type="PANTHER" id="PTHR43867">
    <property type="entry name" value="CELLULOSE SYNTHASE CATALYTIC SUBUNIT A [UDP-FORMING]"/>
    <property type="match status" value="1"/>
</dbReference>
<organism evidence="9 10">
    <name type="scientific">Archaeoglobus veneficus (strain DSM 11195 / SNP6)</name>
    <dbReference type="NCBI Taxonomy" id="693661"/>
    <lineage>
        <taxon>Archaea</taxon>
        <taxon>Methanobacteriati</taxon>
        <taxon>Methanobacteriota</taxon>
        <taxon>Archaeoglobi</taxon>
        <taxon>Archaeoglobales</taxon>
        <taxon>Archaeoglobaceae</taxon>
        <taxon>Archaeoglobus</taxon>
    </lineage>
</organism>
<evidence type="ECO:0000256" key="4">
    <source>
        <dbReference type="ARBA" id="ARBA00022692"/>
    </source>
</evidence>
<dbReference type="Gene3D" id="3.90.550.10">
    <property type="entry name" value="Spore Coat Polysaccharide Biosynthesis Protein SpsA, Chain A"/>
    <property type="match status" value="1"/>
</dbReference>
<dbReference type="Pfam" id="PF13632">
    <property type="entry name" value="Glyco_trans_2_3"/>
    <property type="match status" value="1"/>
</dbReference>
<sequence length="320" mass="37023">MKLAIVVPVSPFEPVEILKQSALHLKSLDYRGMVIKLLYVVDLKEEGDERVKALRKLGVEVLERRTTRGKRAGAINDALKALKDFMPDYIAIFDVDSRPAKDFVVKCVKALENDAKAYIASSPRYISNPINLVSKTIEAEYHLINFLLRRSGFRQFNGLIGVLRAKYLFKYRLREGAVAEDADFATRMHARGLRAIFVGDTLTYEQSPLSWKDLFNQRKRWYYGGLQLWRYWKDVKRSRDSNFILSWFMALTFTYFVALLLPLMVFSPPLIIYRFRNVKKLVVVAGLVIHTVLLQYAAIQAMLSFARKRGVEWKAIERSL</sequence>
<dbReference type="AlphaFoldDB" id="F2KRG6"/>
<dbReference type="GO" id="GO:0016757">
    <property type="term" value="F:glycosyltransferase activity"/>
    <property type="evidence" value="ECO:0007669"/>
    <property type="project" value="UniProtKB-KW"/>
</dbReference>
<feature type="transmembrane region" description="Helical" evidence="7">
    <location>
        <begin position="281"/>
        <end position="299"/>
    </location>
</feature>
<protein>
    <recommendedName>
        <fullName evidence="8">Glycosyltransferase 2-like domain-containing protein</fullName>
    </recommendedName>
</protein>
<evidence type="ECO:0000256" key="2">
    <source>
        <dbReference type="ARBA" id="ARBA00022676"/>
    </source>
</evidence>
<comment type="subcellular location">
    <subcellularLocation>
        <location evidence="1">Membrane</location>
        <topology evidence="1">Multi-pass membrane protein</topology>
    </subcellularLocation>
</comment>
<reference evidence="9 10" key="1">
    <citation type="submission" date="2011-03" db="EMBL/GenBank/DDBJ databases">
        <title>The complete genome of Archaeoglobus veneficus SNP6.</title>
        <authorList>
            <consortium name="US DOE Joint Genome Institute (JGI-PGF)"/>
            <person name="Lucas S."/>
            <person name="Copeland A."/>
            <person name="Lapidus A."/>
            <person name="Bruce D."/>
            <person name="Goodwin L."/>
            <person name="Pitluck S."/>
            <person name="Kyrpides N."/>
            <person name="Mavromatis K."/>
            <person name="Pagani I."/>
            <person name="Ivanova N."/>
            <person name="Mikhailova N."/>
            <person name="Lu M."/>
            <person name="Detter J.C."/>
            <person name="Tapia R."/>
            <person name="Han C."/>
            <person name="Land M."/>
            <person name="Hauser L."/>
            <person name="Markowitz V."/>
            <person name="Cheng J.-F."/>
            <person name="Hugenholtz P."/>
            <person name="Woyke T."/>
            <person name="Wu D."/>
            <person name="Spring S."/>
            <person name="Brambilla E."/>
            <person name="Klenk H.-P."/>
            <person name="Eisen J.A."/>
        </authorList>
    </citation>
    <scope>NUCLEOTIDE SEQUENCE [LARGE SCALE GENOMIC DNA]</scope>
    <source>
        <strain evidence="10">SNP6</strain>
    </source>
</reference>
<dbReference type="SUPFAM" id="SSF53448">
    <property type="entry name" value="Nucleotide-diphospho-sugar transferases"/>
    <property type="match status" value="1"/>
</dbReference>
<dbReference type="OrthoDB" id="43988at2157"/>
<dbReference type="GO" id="GO:0016020">
    <property type="term" value="C:membrane"/>
    <property type="evidence" value="ECO:0007669"/>
    <property type="project" value="UniProtKB-SubCell"/>
</dbReference>
<name>F2KRG6_ARCVS</name>
<dbReference type="STRING" id="693661.Arcve_0712"/>
<feature type="transmembrane region" description="Helical" evidence="7">
    <location>
        <begin position="243"/>
        <end position="261"/>
    </location>
</feature>
<gene>
    <name evidence="9" type="ordered locus">Arcve_0712</name>
</gene>
<proteinExistence type="predicted"/>
<dbReference type="PANTHER" id="PTHR43867:SF2">
    <property type="entry name" value="CELLULOSE SYNTHASE CATALYTIC SUBUNIT A [UDP-FORMING]"/>
    <property type="match status" value="1"/>
</dbReference>
<evidence type="ECO:0000259" key="8">
    <source>
        <dbReference type="Pfam" id="PF13632"/>
    </source>
</evidence>
<accession>F2KRG6</accession>
<evidence type="ECO:0000313" key="9">
    <source>
        <dbReference type="EMBL" id="AEA46731.1"/>
    </source>
</evidence>
<dbReference type="HOGENOM" id="CLU_862221_0_0_2"/>
<dbReference type="eggNOG" id="arCOG01389">
    <property type="taxonomic scope" value="Archaea"/>
</dbReference>
<keyword evidence="5 7" id="KW-1133">Transmembrane helix</keyword>
<dbReference type="Proteomes" id="UP000008136">
    <property type="component" value="Chromosome"/>
</dbReference>
<dbReference type="EMBL" id="CP002588">
    <property type="protein sequence ID" value="AEA46731.1"/>
    <property type="molecule type" value="Genomic_DNA"/>
</dbReference>
<evidence type="ECO:0000256" key="1">
    <source>
        <dbReference type="ARBA" id="ARBA00004141"/>
    </source>
</evidence>
<keyword evidence="3" id="KW-0808">Transferase</keyword>
<keyword evidence="10" id="KW-1185">Reference proteome</keyword>
<evidence type="ECO:0000256" key="6">
    <source>
        <dbReference type="ARBA" id="ARBA00023136"/>
    </source>
</evidence>